<dbReference type="Proteomes" id="UP000597877">
    <property type="component" value="Unassembled WGS sequence"/>
</dbReference>
<name>A0ABR7F5U9_9FIRM</name>
<keyword evidence="3" id="KW-1185">Reference proteome</keyword>
<keyword evidence="1" id="KW-0812">Transmembrane</keyword>
<keyword evidence="1" id="KW-1133">Transmembrane helix</keyword>
<evidence type="ECO:0000313" key="3">
    <source>
        <dbReference type="Proteomes" id="UP000597877"/>
    </source>
</evidence>
<feature type="transmembrane region" description="Helical" evidence="1">
    <location>
        <begin position="6"/>
        <end position="24"/>
    </location>
</feature>
<keyword evidence="1" id="KW-0472">Membrane</keyword>
<proteinExistence type="predicted"/>
<organism evidence="2 3">
    <name type="scientific">Eubacterium segne</name>
    <dbReference type="NCBI Taxonomy" id="2763045"/>
    <lineage>
        <taxon>Bacteria</taxon>
        <taxon>Bacillati</taxon>
        <taxon>Bacillota</taxon>
        <taxon>Clostridia</taxon>
        <taxon>Eubacteriales</taxon>
        <taxon>Eubacteriaceae</taxon>
        <taxon>Eubacterium</taxon>
    </lineage>
</organism>
<evidence type="ECO:0000256" key="1">
    <source>
        <dbReference type="SAM" id="Phobius"/>
    </source>
</evidence>
<sequence length="120" mass="14039">MKVKVQTFFISLSIFAVVFIYCAMGHYDKMGIRSDEDSAQYYMGDGEIYVQNDAYIINVNNENLKYRVTDAYIDVLGYLVIMEKDKLHLIDEENHVFRDSKGNKYVALEYAYWISSDIQC</sequence>
<gene>
    <name evidence="2" type="ORF">H8S00_13590</name>
</gene>
<dbReference type="EMBL" id="JACOOZ010000013">
    <property type="protein sequence ID" value="MBC5668993.1"/>
    <property type="molecule type" value="Genomic_DNA"/>
</dbReference>
<accession>A0ABR7F5U9</accession>
<protein>
    <submittedName>
        <fullName evidence="2">Uncharacterized protein</fullName>
    </submittedName>
</protein>
<reference evidence="2 3" key="1">
    <citation type="submission" date="2020-08" db="EMBL/GenBank/DDBJ databases">
        <title>Genome public.</title>
        <authorList>
            <person name="Liu C."/>
            <person name="Sun Q."/>
        </authorList>
    </citation>
    <scope>NUCLEOTIDE SEQUENCE [LARGE SCALE GENOMIC DNA]</scope>
    <source>
        <strain evidence="2 3">BX4</strain>
    </source>
</reference>
<dbReference type="RefSeq" id="WP_147365674.1">
    <property type="nucleotide sequence ID" value="NZ_JACOOZ010000013.1"/>
</dbReference>
<evidence type="ECO:0000313" key="2">
    <source>
        <dbReference type="EMBL" id="MBC5668993.1"/>
    </source>
</evidence>
<comment type="caution">
    <text evidence="2">The sequence shown here is derived from an EMBL/GenBank/DDBJ whole genome shotgun (WGS) entry which is preliminary data.</text>
</comment>